<reference evidence="2 3" key="1">
    <citation type="submission" date="2019-11" db="EMBL/GenBank/DDBJ databases">
        <title>Isolation of a new High Light Tolerant Cyanobacteria.</title>
        <authorList>
            <person name="Dobson Z."/>
            <person name="Vaughn N."/>
            <person name="Vaughn M."/>
            <person name="Fromme P."/>
            <person name="Mazor Y."/>
        </authorList>
    </citation>
    <scope>NUCLEOTIDE SEQUENCE [LARGE SCALE GENOMIC DNA]</scope>
    <source>
        <strain evidence="2 3">0216</strain>
    </source>
</reference>
<keyword evidence="1" id="KW-0472">Membrane</keyword>
<accession>A0A844GW81</accession>
<dbReference type="EMBL" id="WMIA01000004">
    <property type="protein sequence ID" value="MTF38266.1"/>
    <property type="molecule type" value="Genomic_DNA"/>
</dbReference>
<gene>
    <name evidence="2" type="ORF">GGC33_04940</name>
</gene>
<name>A0A844GW81_9CHRO</name>
<organism evidence="2 3">
    <name type="scientific">Cyanobacterium aponinum 0216</name>
    <dbReference type="NCBI Taxonomy" id="2676140"/>
    <lineage>
        <taxon>Bacteria</taxon>
        <taxon>Bacillati</taxon>
        <taxon>Cyanobacteriota</taxon>
        <taxon>Cyanophyceae</taxon>
        <taxon>Oscillatoriophycideae</taxon>
        <taxon>Chroococcales</taxon>
        <taxon>Geminocystaceae</taxon>
        <taxon>Cyanobacterium</taxon>
    </lineage>
</organism>
<proteinExistence type="predicted"/>
<dbReference type="AlphaFoldDB" id="A0A844GW81"/>
<dbReference type="RefSeq" id="WP_155083179.1">
    <property type="nucleotide sequence ID" value="NZ_WMIA01000004.1"/>
</dbReference>
<keyword evidence="1" id="KW-1133">Transmembrane helix</keyword>
<evidence type="ECO:0000256" key="1">
    <source>
        <dbReference type="SAM" id="Phobius"/>
    </source>
</evidence>
<evidence type="ECO:0000313" key="3">
    <source>
        <dbReference type="Proteomes" id="UP000437131"/>
    </source>
</evidence>
<protein>
    <submittedName>
        <fullName evidence="2">Uncharacterized protein</fullName>
    </submittedName>
</protein>
<evidence type="ECO:0000313" key="2">
    <source>
        <dbReference type="EMBL" id="MTF38266.1"/>
    </source>
</evidence>
<sequence length="528" mass="56283">MKNSKEELLNLWLWVNKINKNNLEKGNTLIVAIGIGLVLIIATSLALFNSSKDKTNVQAGESTKKTVAVGELGITRIHDFLSRNSRMAMYNKVDWETKISSGEISTTDDKTVTNDATGNATCGTVTAGTTASDPIQVSDITDIEKQAVNNNNFTQGGFILSQYTATPDSSTIIAATTDSTIPPNTVIGTGLLTIDADLNPSATDLNSIFTGNNTSKTRIQVEIPILKKDPNSIPYPGVWLSDQTSGSWSNNVDADIMISAEDCDNLQLAVEEGRSFIISSAKFPNMPTFPTVGNLGVYSLGNLKGKDVAITLPRTVANSSTIKGANAVTTDDVPDSKGIFHYIVDDLSANGGSTMVITPGKKVYLYLKGEFYMGGTSSVDHTFSCVDPDPLSYACLQEKKLAGFAPENFRIYGYGYNKNESMPYALNGQTDGTQYTSDPAICLKGSGNTEGFIFAPGYQGAVSGGGSNDAFVGTVWIERWAESGGKCGSNTSNTVITQDTSDWSSIGLVPQGLAPQIGTTGSWQRKNR</sequence>
<comment type="caution">
    <text evidence="2">The sequence shown here is derived from an EMBL/GenBank/DDBJ whole genome shotgun (WGS) entry which is preliminary data.</text>
</comment>
<feature type="transmembrane region" description="Helical" evidence="1">
    <location>
        <begin position="29"/>
        <end position="48"/>
    </location>
</feature>
<keyword evidence="1" id="KW-0812">Transmembrane</keyword>
<dbReference type="Proteomes" id="UP000437131">
    <property type="component" value="Unassembled WGS sequence"/>
</dbReference>